<name>A0A6C0R8Q4_9BACT</name>
<evidence type="ECO:0000256" key="1">
    <source>
        <dbReference type="ARBA" id="ARBA00022692"/>
    </source>
</evidence>
<keyword evidence="1 4" id="KW-0812">Transmembrane</keyword>
<dbReference type="Gene3D" id="1.20.1250.20">
    <property type="entry name" value="MFS general substrate transporter like domains"/>
    <property type="match status" value="2"/>
</dbReference>
<feature type="transmembrane region" description="Helical" evidence="4">
    <location>
        <begin position="271"/>
        <end position="288"/>
    </location>
</feature>
<dbReference type="CDD" id="cd06174">
    <property type="entry name" value="MFS"/>
    <property type="match status" value="1"/>
</dbReference>
<feature type="transmembrane region" description="Helical" evidence="4">
    <location>
        <begin position="110"/>
        <end position="129"/>
    </location>
</feature>
<dbReference type="Pfam" id="PF07690">
    <property type="entry name" value="MFS_1"/>
    <property type="match status" value="1"/>
</dbReference>
<dbReference type="KEGG" id="drc:G0Q07_01350"/>
<evidence type="ECO:0000256" key="2">
    <source>
        <dbReference type="ARBA" id="ARBA00022989"/>
    </source>
</evidence>
<dbReference type="RefSeq" id="WP_163344390.1">
    <property type="nucleotide sequence ID" value="NZ_CP048409.1"/>
</dbReference>
<organism evidence="5 6">
    <name type="scientific">Draconibacterium halophilum</name>
    <dbReference type="NCBI Taxonomy" id="2706887"/>
    <lineage>
        <taxon>Bacteria</taxon>
        <taxon>Pseudomonadati</taxon>
        <taxon>Bacteroidota</taxon>
        <taxon>Bacteroidia</taxon>
        <taxon>Marinilabiliales</taxon>
        <taxon>Prolixibacteraceae</taxon>
        <taxon>Draconibacterium</taxon>
    </lineage>
</organism>
<feature type="transmembrane region" description="Helical" evidence="4">
    <location>
        <begin position="300"/>
        <end position="320"/>
    </location>
</feature>
<feature type="transmembrane region" description="Helical" evidence="4">
    <location>
        <begin position="332"/>
        <end position="354"/>
    </location>
</feature>
<feature type="transmembrane region" description="Helical" evidence="4">
    <location>
        <begin position="20"/>
        <end position="40"/>
    </location>
</feature>
<dbReference type="EMBL" id="CP048409">
    <property type="protein sequence ID" value="QIA06457.1"/>
    <property type="molecule type" value="Genomic_DNA"/>
</dbReference>
<keyword evidence="2 4" id="KW-1133">Transmembrane helix</keyword>
<feature type="transmembrane region" description="Helical" evidence="4">
    <location>
        <begin position="181"/>
        <end position="198"/>
    </location>
</feature>
<dbReference type="InterPro" id="IPR011701">
    <property type="entry name" value="MFS"/>
</dbReference>
<evidence type="ECO:0000313" key="6">
    <source>
        <dbReference type="Proteomes" id="UP000474630"/>
    </source>
</evidence>
<dbReference type="InterPro" id="IPR036259">
    <property type="entry name" value="MFS_trans_sf"/>
</dbReference>
<feature type="transmembrane region" description="Helical" evidence="4">
    <location>
        <begin position="79"/>
        <end position="98"/>
    </location>
</feature>
<feature type="transmembrane region" description="Helical" evidence="4">
    <location>
        <begin position="149"/>
        <end position="169"/>
    </location>
</feature>
<dbReference type="GO" id="GO:0022857">
    <property type="term" value="F:transmembrane transporter activity"/>
    <property type="evidence" value="ECO:0007669"/>
    <property type="project" value="InterPro"/>
</dbReference>
<dbReference type="AlphaFoldDB" id="A0A6C0R8Q4"/>
<keyword evidence="3 4" id="KW-0472">Membrane</keyword>
<sequence>MRIFKDLNPQESLTLKLHLFYSGIEGIAAGALLLTEFIFIKSLKGSNVQLAFLFQFNMVVFLFAMVANEILRRYTNRKVLLRTIAIVSKLPLVGLAFFPDVSQQKGLPPLYHTIFLAIFLLYFMSRIVAIPSVNQYLKGNYRHENFGRLFGYSVTVQKVAMLASTFTAGLLLDWNPNSYKVFYPIVGILAIVSIFQLTKIKFVQKKEIIDTPLWKALQQSFHRIFQILKHNKAFRHLEMGFMLYGFAWMSTHAVITIFYERALHLNYSSVAFYKNAFNLVAIAFLPFFGKFIGKRDPRRFAIITFGSLMLFILFTALTEYYNGYTEVYGIKIYYMLMIAVFFNGLFMGSMPILWGIGSSYFCQPDEAADYQSVHLFLTGLRALLAPIIGIKLYEWAGYSYTYATGVVLLFFAILLMIWSEKRVPKTG</sequence>
<protein>
    <submittedName>
        <fullName evidence="5">MFS transporter</fullName>
    </submittedName>
</protein>
<gene>
    <name evidence="5" type="ORF">G0Q07_01350</name>
</gene>
<dbReference type="PANTHER" id="PTHR23526">
    <property type="entry name" value="INTEGRAL MEMBRANE TRANSPORT PROTEIN-RELATED"/>
    <property type="match status" value="1"/>
</dbReference>
<dbReference type="PANTHER" id="PTHR23526:SF2">
    <property type="entry name" value="MAJOR FACILITATOR SUPERFAMILY (MFS) PROFILE DOMAIN-CONTAINING PROTEIN"/>
    <property type="match status" value="1"/>
</dbReference>
<dbReference type="SUPFAM" id="SSF103473">
    <property type="entry name" value="MFS general substrate transporter"/>
    <property type="match status" value="1"/>
</dbReference>
<accession>A0A6C0R8Q4</accession>
<dbReference type="Proteomes" id="UP000474630">
    <property type="component" value="Chromosome"/>
</dbReference>
<proteinExistence type="predicted"/>
<evidence type="ECO:0000256" key="3">
    <source>
        <dbReference type="ARBA" id="ARBA00023136"/>
    </source>
</evidence>
<feature type="transmembrane region" description="Helical" evidence="4">
    <location>
        <begin position="46"/>
        <end position="67"/>
    </location>
</feature>
<feature type="transmembrane region" description="Helical" evidence="4">
    <location>
        <begin position="399"/>
        <end position="418"/>
    </location>
</feature>
<keyword evidence="6" id="KW-1185">Reference proteome</keyword>
<feature type="transmembrane region" description="Helical" evidence="4">
    <location>
        <begin position="241"/>
        <end position="259"/>
    </location>
</feature>
<reference evidence="5 6" key="1">
    <citation type="submission" date="2020-02" db="EMBL/GenBank/DDBJ databases">
        <title>Genome sequencing for Draconibacterium sp. strain M1.</title>
        <authorList>
            <person name="Park S.-J."/>
        </authorList>
    </citation>
    <scope>NUCLEOTIDE SEQUENCE [LARGE SCALE GENOMIC DNA]</scope>
    <source>
        <strain evidence="5 6">M1</strain>
    </source>
</reference>
<evidence type="ECO:0000256" key="4">
    <source>
        <dbReference type="SAM" id="Phobius"/>
    </source>
</evidence>
<evidence type="ECO:0000313" key="5">
    <source>
        <dbReference type="EMBL" id="QIA06457.1"/>
    </source>
</evidence>
<dbReference type="InterPro" id="IPR052528">
    <property type="entry name" value="Sugar_transport-like"/>
</dbReference>